<evidence type="ECO:0000256" key="1">
    <source>
        <dbReference type="ARBA" id="ARBA00022658"/>
    </source>
</evidence>
<evidence type="ECO:0000256" key="2">
    <source>
        <dbReference type="ARBA" id="ARBA00083313"/>
    </source>
</evidence>
<dbReference type="Gene3D" id="1.20.870.10">
    <property type="entry name" value="Son of sevenless (SoS) protein Chain: S domain 1"/>
    <property type="match status" value="1"/>
</dbReference>
<dbReference type="CDD" id="cd06224">
    <property type="entry name" value="REM"/>
    <property type="match status" value="1"/>
</dbReference>
<feature type="region of interest" description="Disordered" evidence="4">
    <location>
        <begin position="209"/>
        <end position="398"/>
    </location>
</feature>
<dbReference type="Gene3D" id="1.10.840.10">
    <property type="entry name" value="Ras guanine-nucleotide exchange factors catalytic domain"/>
    <property type="match status" value="1"/>
</dbReference>
<organism evidence="7 8">
    <name type="scientific">Crassostrea virginica</name>
    <name type="common">Eastern oyster</name>
    <dbReference type="NCBI Taxonomy" id="6565"/>
    <lineage>
        <taxon>Eukaryota</taxon>
        <taxon>Metazoa</taxon>
        <taxon>Spiralia</taxon>
        <taxon>Lophotrochozoa</taxon>
        <taxon>Mollusca</taxon>
        <taxon>Bivalvia</taxon>
        <taxon>Autobranchia</taxon>
        <taxon>Pteriomorphia</taxon>
        <taxon>Ostreida</taxon>
        <taxon>Ostreoidea</taxon>
        <taxon>Ostreidae</taxon>
        <taxon>Crassostrea</taxon>
    </lineage>
</organism>
<dbReference type="PANTHER" id="PTHR23113">
    <property type="entry name" value="GUANINE NUCLEOTIDE EXCHANGE FACTOR"/>
    <property type="match status" value="1"/>
</dbReference>
<feature type="compositionally biased region" description="Polar residues" evidence="4">
    <location>
        <begin position="322"/>
        <end position="394"/>
    </location>
</feature>
<evidence type="ECO:0000256" key="3">
    <source>
        <dbReference type="PROSITE-ProRule" id="PRU00168"/>
    </source>
</evidence>
<proteinExistence type="predicted"/>
<dbReference type="GO" id="GO:0007265">
    <property type="term" value="P:Ras protein signal transduction"/>
    <property type="evidence" value="ECO:0007669"/>
    <property type="project" value="TreeGrafter"/>
</dbReference>
<feature type="domain" description="N-terminal Ras-GEF" evidence="6">
    <location>
        <begin position="801"/>
        <end position="930"/>
    </location>
</feature>
<dbReference type="OrthoDB" id="25179at2759"/>
<dbReference type="KEGG" id="cvn:111123983"/>
<feature type="compositionally biased region" description="Basic and acidic residues" evidence="4">
    <location>
        <begin position="63"/>
        <end position="87"/>
    </location>
</feature>
<accession>A0A8B8D457</accession>
<dbReference type="GO" id="GO:0005886">
    <property type="term" value="C:plasma membrane"/>
    <property type="evidence" value="ECO:0007669"/>
    <property type="project" value="TreeGrafter"/>
</dbReference>
<dbReference type="CDD" id="cd00155">
    <property type="entry name" value="RasGEF"/>
    <property type="match status" value="1"/>
</dbReference>
<dbReference type="PROSITE" id="PS00720">
    <property type="entry name" value="RASGEF"/>
    <property type="match status" value="1"/>
</dbReference>
<feature type="compositionally biased region" description="Basic and acidic residues" evidence="4">
    <location>
        <begin position="238"/>
        <end position="248"/>
    </location>
</feature>
<dbReference type="Pfam" id="PF00618">
    <property type="entry name" value="RasGEF_N"/>
    <property type="match status" value="1"/>
</dbReference>
<feature type="compositionally biased region" description="Polar residues" evidence="4">
    <location>
        <begin position="710"/>
        <end position="719"/>
    </location>
</feature>
<evidence type="ECO:0000259" key="6">
    <source>
        <dbReference type="PROSITE" id="PS50212"/>
    </source>
</evidence>
<dbReference type="Proteomes" id="UP000694844">
    <property type="component" value="Chromosome 3"/>
</dbReference>
<feature type="region of interest" description="Disordered" evidence="4">
    <location>
        <begin position="546"/>
        <end position="623"/>
    </location>
</feature>
<dbReference type="PROSITE" id="PS50009">
    <property type="entry name" value="RASGEF_CAT"/>
    <property type="match status" value="1"/>
</dbReference>
<feature type="region of interest" description="Disordered" evidence="4">
    <location>
        <begin position="733"/>
        <end position="768"/>
    </location>
</feature>
<evidence type="ECO:0000259" key="5">
    <source>
        <dbReference type="PROSITE" id="PS50009"/>
    </source>
</evidence>
<dbReference type="InterPro" id="IPR001895">
    <property type="entry name" value="RASGEF_cat_dom"/>
</dbReference>
<dbReference type="Pfam" id="PF00617">
    <property type="entry name" value="RasGEF"/>
    <property type="match status" value="1"/>
</dbReference>
<feature type="domain" description="Ras-GEF" evidence="5">
    <location>
        <begin position="961"/>
        <end position="1186"/>
    </location>
</feature>
<keyword evidence="7" id="KW-1185">Reference proteome</keyword>
<dbReference type="InterPro" id="IPR019804">
    <property type="entry name" value="Ras_G-nucl-exch_fac_CS"/>
</dbReference>
<keyword evidence="1 3" id="KW-0344">Guanine-nucleotide releasing factor</keyword>
<dbReference type="SMART" id="SM00147">
    <property type="entry name" value="RasGEF"/>
    <property type="match status" value="1"/>
</dbReference>
<dbReference type="AlphaFoldDB" id="A0A8B8D457"/>
<sequence>MSNMRQTLSFKEKSPGAKMLKKARSFRDDVKGYLRRRSSASTHESAIVEAKQRHSKSYATPPETRRESSALSEKNQEQDSLKSKNKDVDKLQAEVEKVFRSLNYIKAVVEYQKPQVIPSTATVILENVMDVFNLLNNFFMAQDSSMLVSRQSQVCQCLACFIQWADHILLHGDKELNKSAAIDVIQALSAGVQELKEVGVSKLQNRKSDVAQQLSPESFKNHPECSKRASLPDLPLTPREKEILDKTGEIGVYDNPNFPASRSQDSICSLRRDPPDLGELPAPPKPPLPKDPEVVRRLVSQHSQQDSMDGGPPPLPEKENRQSLTNSLQRLESTSDMNQSPSSRNSVTTCSLTSSPSQSPHNSMVFSGHSPHNSFLVTGISPNQSPHNSVSLPSHMTPDHSPHSSVFILSNVSSELSPSLGFNSSDYMDNSTASSHGSGLNHSADDLPVAEVHRTGRANTFTKTMSEGRLEHFHGMNKSISNSEGTVDQINQLTIQIDQLTSDIASLTGRNGVENLQPPPLPNKKVNRLHSQYDNVDHDGTCVQSFSTTSSSYSRKTSSVISTEHRTSSSSTGSAQSGFQKTSSTYIQQTSSQESYSSSETFSSASLESLPNRPPPLPPKKKHIQDYMHSIGNYTQPEVVPDCYSRHSINFYETQWHQHQMELHHQYPRSNTFSVISDISSDSSFSNSAPTSPAIPPLPSKRRDSEKRASQMSNLSAHSDISMECAREKACSVVEGPTQPPEGELKRASAPPCHSIKEAKPPPGSPKVDIPKDSDSDFAELNPLDDIDVSDQLIKKAESEEGPGIRGGSVDALVVHATSVGKQGSMEDLTDEEFMYQEAFLTTYRTFITPHELIDKLLYRFHKFHHASEKKKKVARNTFSLLIRVIDELSQKEMDQSTIQKMMKLVFELLCQSDLMLAKVLRKKVIEKCESKRMNPNQFSTMTFTSSITLKSSPSDFLFFKSHEIAEQMTLLDAELFQKIEIHEVSLWAREQSEELSPNLTEFTEHFNKMSYWCRTQILTHDEAKDREKYFFKFIKIMKHLRKLNNFNSYLAILSAVDSAPIRRLEWPRQNLEALKEFCQLIDSSGSFRAYRQALAETEPPCIPYIGLILQDLTFINIGNQDLLTDGSINFAKRWQQFNILDNMRRFKKCNYQIKRNEKLINCLNNFDEYLSEESLWQISEKIKPRGGNKKRLEFDS</sequence>
<protein>
    <recommendedName>
        <fullName evidence="2">CRK SH3-binding GNRP</fullName>
    </recommendedName>
</protein>
<dbReference type="InterPro" id="IPR036964">
    <property type="entry name" value="RASGEF_cat_dom_sf"/>
</dbReference>
<dbReference type="RefSeq" id="XP_022322485.1">
    <property type="nucleotide sequence ID" value="XM_022466777.1"/>
</dbReference>
<dbReference type="SUPFAM" id="SSF48366">
    <property type="entry name" value="Ras GEF"/>
    <property type="match status" value="1"/>
</dbReference>
<dbReference type="FunFam" id="1.10.840.10:FF:000009">
    <property type="entry name" value="rap guanine nucleotide exchange factor 1"/>
    <property type="match status" value="1"/>
</dbReference>
<dbReference type="GO" id="GO:0005085">
    <property type="term" value="F:guanyl-nucleotide exchange factor activity"/>
    <property type="evidence" value="ECO:0007669"/>
    <property type="project" value="UniProtKB-KW"/>
</dbReference>
<feature type="region of interest" description="Disordered" evidence="4">
    <location>
        <begin position="1"/>
        <end position="87"/>
    </location>
</feature>
<evidence type="ECO:0000313" key="7">
    <source>
        <dbReference type="Proteomes" id="UP000694844"/>
    </source>
</evidence>
<feature type="compositionally biased region" description="Low complexity" evidence="4">
    <location>
        <begin position="546"/>
        <end position="609"/>
    </location>
</feature>
<name>A0A8B8D457_CRAVI</name>
<feature type="compositionally biased region" description="Low complexity" evidence="4">
    <location>
        <begin position="679"/>
        <end position="692"/>
    </location>
</feature>
<gene>
    <name evidence="8" type="primary">LOC111123983</name>
</gene>
<dbReference type="InterPro" id="IPR008937">
    <property type="entry name" value="Ras-like_GEF"/>
</dbReference>
<dbReference type="GeneID" id="111123983"/>
<dbReference type="InterPro" id="IPR023578">
    <property type="entry name" value="Ras_GEF_dom_sf"/>
</dbReference>
<dbReference type="PANTHER" id="PTHR23113:SF224">
    <property type="entry name" value="RAP GUANINE NUCLEOTIDE EXCHANGE FACTOR 1"/>
    <property type="match status" value="1"/>
</dbReference>
<dbReference type="PROSITE" id="PS50212">
    <property type="entry name" value="RASGEF_NTER"/>
    <property type="match status" value="1"/>
</dbReference>
<dbReference type="InterPro" id="IPR000651">
    <property type="entry name" value="Ras-like_Gua-exchang_fac_N"/>
</dbReference>
<feature type="compositionally biased region" description="Polar residues" evidence="4">
    <location>
        <begin position="258"/>
        <end position="267"/>
    </location>
</feature>
<dbReference type="SMART" id="SM00229">
    <property type="entry name" value="RasGEFN"/>
    <property type="match status" value="1"/>
</dbReference>
<feature type="region of interest" description="Disordered" evidence="4">
    <location>
        <begin position="679"/>
        <end position="719"/>
    </location>
</feature>
<reference evidence="8" key="1">
    <citation type="submission" date="2025-08" db="UniProtKB">
        <authorList>
            <consortium name="RefSeq"/>
        </authorList>
    </citation>
    <scope>IDENTIFICATION</scope>
    <source>
        <tissue evidence="8">Whole sample</tissue>
    </source>
</reference>
<evidence type="ECO:0000256" key="4">
    <source>
        <dbReference type="SAM" id="MobiDB-lite"/>
    </source>
</evidence>
<evidence type="ECO:0000313" key="8">
    <source>
        <dbReference type="RefSeq" id="XP_022322485.1"/>
    </source>
</evidence>